<gene>
    <name evidence="2" type="ORF">PVAND_012416</name>
</gene>
<keyword evidence="1" id="KW-1133">Transmembrane helix</keyword>
<dbReference type="AlphaFoldDB" id="A0A9J6CNB8"/>
<evidence type="ECO:0000313" key="3">
    <source>
        <dbReference type="Proteomes" id="UP001107558"/>
    </source>
</evidence>
<evidence type="ECO:0000256" key="1">
    <source>
        <dbReference type="SAM" id="Phobius"/>
    </source>
</evidence>
<evidence type="ECO:0000313" key="2">
    <source>
        <dbReference type="EMBL" id="KAG5683115.1"/>
    </source>
</evidence>
<dbReference type="OrthoDB" id="7492888at2759"/>
<sequence length="127" mass="14600">MKLKKKEKLLWKFILDRTGNLDESVLHLLQFNGFINVSSISGLFDTNVTNETILTTLQNSVREMPADSPDLKKINCHGRPYTDYSLNFGERCSILGFLQNFVFSLMSVHYLITWIALNNKILSTRTI</sequence>
<keyword evidence="1" id="KW-0472">Membrane</keyword>
<dbReference type="EMBL" id="JADBJN010000001">
    <property type="protein sequence ID" value="KAG5683115.1"/>
    <property type="molecule type" value="Genomic_DNA"/>
</dbReference>
<protein>
    <submittedName>
        <fullName evidence="2">Uncharacterized protein</fullName>
    </submittedName>
</protein>
<accession>A0A9J6CNB8</accession>
<keyword evidence="1" id="KW-0812">Transmembrane</keyword>
<organism evidence="2 3">
    <name type="scientific">Polypedilum vanderplanki</name>
    <name type="common">Sleeping chironomid midge</name>
    <dbReference type="NCBI Taxonomy" id="319348"/>
    <lineage>
        <taxon>Eukaryota</taxon>
        <taxon>Metazoa</taxon>
        <taxon>Ecdysozoa</taxon>
        <taxon>Arthropoda</taxon>
        <taxon>Hexapoda</taxon>
        <taxon>Insecta</taxon>
        <taxon>Pterygota</taxon>
        <taxon>Neoptera</taxon>
        <taxon>Endopterygota</taxon>
        <taxon>Diptera</taxon>
        <taxon>Nematocera</taxon>
        <taxon>Chironomoidea</taxon>
        <taxon>Chironomidae</taxon>
        <taxon>Chironominae</taxon>
        <taxon>Polypedilum</taxon>
        <taxon>Polypedilum</taxon>
    </lineage>
</organism>
<proteinExistence type="predicted"/>
<keyword evidence="3" id="KW-1185">Reference proteome</keyword>
<dbReference type="Proteomes" id="UP001107558">
    <property type="component" value="Chromosome 1"/>
</dbReference>
<comment type="caution">
    <text evidence="2">The sequence shown here is derived from an EMBL/GenBank/DDBJ whole genome shotgun (WGS) entry which is preliminary data.</text>
</comment>
<reference evidence="2" key="1">
    <citation type="submission" date="2021-03" db="EMBL/GenBank/DDBJ databases">
        <title>Chromosome level genome of the anhydrobiotic midge Polypedilum vanderplanki.</title>
        <authorList>
            <person name="Yoshida Y."/>
            <person name="Kikawada T."/>
            <person name="Gusev O."/>
        </authorList>
    </citation>
    <scope>NUCLEOTIDE SEQUENCE</scope>
    <source>
        <strain evidence="2">NIAS01</strain>
        <tissue evidence="2">Whole body or cell culture</tissue>
    </source>
</reference>
<feature type="transmembrane region" description="Helical" evidence="1">
    <location>
        <begin position="94"/>
        <end position="117"/>
    </location>
</feature>
<name>A0A9J6CNB8_POLVA</name>